<sequence>MFSWQVAENLGIEGLVQVDIPTPLPKPGELLVKVEVAALNYSDLLMINDTYQIKPPKPFTPGQEIAGKVVKVGEGVMFDVGQRVASKVLFGGFAEYAIVRADMVIAVPETIALSSAVTLPVSYT</sequence>
<dbReference type="InterPro" id="IPR051397">
    <property type="entry name" value="Zn-ADH-like_protein"/>
</dbReference>
<evidence type="ECO:0000259" key="1">
    <source>
        <dbReference type="Pfam" id="PF08240"/>
    </source>
</evidence>
<protein>
    <recommendedName>
        <fullName evidence="1">Alcohol dehydrogenase-like N-terminal domain-containing protein</fullName>
    </recommendedName>
</protein>
<dbReference type="AlphaFoldDB" id="A0A381X232"/>
<evidence type="ECO:0000313" key="2">
    <source>
        <dbReference type="EMBL" id="SVA58814.1"/>
    </source>
</evidence>
<dbReference type="InterPro" id="IPR011032">
    <property type="entry name" value="GroES-like_sf"/>
</dbReference>
<gene>
    <name evidence="2" type="ORF">METZ01_LOCUS111668</name>
</gene>
<dbReference type="InterPro" id="IPR013154">
    <property type="entry name" value="ADH-like_N"/>
</dbReference>
<organism evidence="2">
    <name type="scientific">marine metagenome</name>
    <dbReference type="NCBI Taxonomy" id="408172"/>
    <lineage>
        <taxon>unclassified sequences</taxon>
        <taxon>metagenomes</taxon>
        <taxon>ecological metagenomes</taxon>
    </lineage>
</organism>
<dbReference type="SUPFAM" id="SSF50129">
    <property type="entry name" value="GroES-like"/>
    <property type="match status" value="1"/>
</dbReference>
<dbReference type="PANTHER" id="PTHR43677:SF4">
    <property type="entry name" value="QUINONE OXIDOREDUCTASE-LIKE PROTEIN 2"/>
    <property type="match status" value="1"/>
</dbReference>
<feature type="non-terminal residue" evidence="2">
    <location>
        <position position="124"/>
    </location>
</feature>
<reference evidence="2" key="1">
    <citation type="submission" date="2018-05" db="EMBL/GenBank/DDBJ databases">
        <authorList>
            <person name="Lanie J.A."/>
            <person name="Ng W.-L."/>
            <person name="Kazmierczak K.M."/>
            <person name="Andrzejewski T.M."/>
            <person name="Davidsen T.M."/>
            <person name="Wayne K.J."/>
            <person name="Tettelin H."/>
            <person name="Glass J.I."/>
            <person name="Rusch D."/>
            <person name="Podicherti R."/>
            <person name="Tsui H.-C.T."/>
            <person name="Winkler M.E."/>
        </authorList>
    </citation>
    <scope>NUCLEOTIDE SEQUENCE</scope>
</reference>
<name>A0A381X232_9ZZZZ</name>
<dbReference type="PANTHER" id="PTHR43677">
    <property type="entry name" value="SHORT-CHAIN DEHYDROGENASE/REDUCTASE"/>
    <property type="match status" value="1"/>
</dbReference>
<dbReference type="EMBL" id="UINC01013646">
    <property type="protein sequence ID" value="SVA58814.1"/>
    <property type="molecule type" value="Genomic_DNA"/>
</dbReference>
<accession>A0A381X232</accession>
<dbReference type="Pfam" id="PF08240">
    <property type="entry name" value="ADH_N"/>
    <property type="match status" value="1"/>
</dbReference>
<proteinExistence type="predicted"/>
<dbReference type="GO" id="GO:0016491">
    <property type="term" value="F:oxidoreductase activity"/>
    <property type="evidence" value="ECO:0007669"/>
    <property type="project" value="TreeGrafter"/>
</dbReference>
<feature type="domain" description="Alcohol dehydrogenase-like N-terminal" evidence="1">
    <location>
        <begin position="26"/>
        <end position="109"/>
    </location>
</feature>
<dbReference type="Gene3D" id="3.90.180.10">
    <property type="entry name" value="Medium-chain alcohol dehydrogenases, catalytic domain"/>
    <property type="match status" value="1"/>
</dbReference>